<evidence type="ECO:0000313" key="2">
    <source>
        <dbReference type="EMBL" id="OXM83433.1"/>
    </source>
</evidence>
<sequence length="480" mass="55856">MENEQPLLEEKKLKSALLQFIFPFSLHSDCQLKLKKQLTADGYIPFRLDHLELEDAFYGPGYRISHQSLERYYLPFTNSVIFPHEESKHGFQRYSKRLELICSLESPKWSFELHIHSVDVVLCPYDLGFITIRVELPCEDLAFTQALEVASRFRVLQNRNEHDKLVQLSVASSRFDEMEDFIFKVLVPGMLPFVDKTELEASYFEKLPFFVDECMYVQGLISFTDQSQIHEADCYRASKIDGMDDEGNAYISATNMDYIRKYLEGHLYDRWGPNTYYVSEESSFFCLTKESKEVSTALGNHMYGEYYYGVLINLFYKIVLLKLSNRYSHVQLDQNQEEIEDLIRSITTFSARYYFLEVISKSQGKELFVQLRHHLGIDELFGDVKKTLSDLYKYQETFRTKRSNYLLLILTIYTVISGIYGMNQVIEDLKAPIDWGKLKAYSIFEYIALGVTVSGICIAAGLGIATLYRLAKERKRAKAE</sequence>
<dbReference type="RefSeq" id="WP_094017759.1">
    <property type="nucleotide sequence ID" value="NZ_NMQW01000047.1"/>
</dbReference>
<keyword evidence="3" id="KW-1185">Reference proteome</keyword>
<dbReference type="Proteomes" id="UP000215509">
    <property type="component" value="Unassembled WGS sequence"/>
</dbReference>
<evidence type="ECO:0008006" key="4">
    <source>
        <dbReference type="Google" id="ProtNLM"/>
    </source>
</evidence>
<keyword evidence="1" id="KW-0812">Transmembrane</keyword>
<comment type="caution">
    <text evidence="2">The sequence shown here is derived from an EMBL/GenBank/DDBJ whole genome shotgun (WGS) entry which is preliminary data.</text>
</comment>
<feature type="transmembrane region" description="Helical" evidence="1">
    <location>
        <begin position="405"/>
        <end position="426"/>
    </location>
</feature>
<keyword evidence="1" id="KW-0472">Membrane</keyword>
<accession>A0A229UJ84</accession>
<organism evidence="2 3">
    <name type="scientific">Paenibacillus rigui</name>
    <dbReference type="NCBI Taxonomy" id="554312"/>
    <lineage>
        <taxon>Bacteria</taxon>
        <taxon>Bacillati</taxon>
        <taxon>Bacillota</taxon>
        <taxon>Bacilli</taxon>
        <taxon>Bacillales</taxon>
        <taxon>Paenibacillaceae</taxon>
        <taxon>Paenibacillus</taxon>
    </lineage>
</organism>
<keyword evidence="1" id="KW-1133">Transmembrane helix</keyword>
<evidence type="ECO:0000256" key="1">
    <source>
        <dbReference type="SAM" id="Phobius"/>
    </source>
</evidence>
<proteinExistence type="predicted"/>
<dbReference type="AlphaFoldDB" id="A0A229UJ84"/>
<feature type="transmembrane region" description="Helical" evidence="1">
    <location>
        <begin position="446"/>
        <end position="468"/>
    </location>
</feature>
<evidence type="ECO:0000313" key="3">
    <source>
        <dbReference type="Proteomes" id="UP000215509"/>
    </source>
</evidence>
<dbReference type="OrthoDB" id="1947873at2"/>
<reference evidence="2 3" key="1">
    <citation type="submission" date="2017-07" db="EMBL/GenBank/DDBJ databases">
        <title>Genome sequencing and assembly of Paenibacillus rigui.</title>
        <authorList>
            <person name="Mayilraj S."/>
        </authorList>
    </citation>
    <scope>NUCLEOTIDE SEQUENCE [LARGE SCALE GENOMIC DNA]</scope>
    <source>
        <strain evidence="2 3">JCM 16352</strain>
    </source>
</reference>
<gene>
    <name evidence="2" type="ORF">CF651_25835</name>
</gene>
<name>A0A229UJ84_9BACL</name>
<protein>
    <recommendedName>
        <fullName evidence="4">Group-specific protein</fullName>
    </recommendedName>
</protein>
<feature type="transmembrane region" description="Helical" evidence="1">
    <location>
        <begin position="306"/>
        <end position="323"/>
    </location>
</feature>
<dbReference type="EMBL" id="NMQW01000047">
    <property type="protein sequence ID" value="OXM83433.1"/>
    <property type="molecule type" value="Genomic_DNA"/>
</dbReference>